<evidence type="ECO:0008006" key="14">
    <source>
        <dbReference type="Google" id="ProtNLM"/>
    </source>
</evidence>
<comment type="subcellular location">
    <subcellularLocation>
        <location evidence="1">Cell membrane</location>
        <topology evidence="1">Multi-pass membrane protein</topology>
    </subcellularLocation>
</comment>
<evidence type="ECO:0000256" key="5">
    <source>
        <dbReference type="ARBA" id="ARBA00023136"/>
    </source>
</evidence>
<dbReference type="CDD" id="cd06225">
    <property type="entry name" value="HAMP"/>
    <property type="match status" value="2"/>
</dbReference>
<dbReference type="PANTHER" id="PTHR32089">
    <property type="entry name" value="METHYL-ACCEPTING CHEMOTAXIS PROTEIN MCPB"/>
    <property type="match status" value="1"/>
</dbReference>
<dbReference type="PROSITE" id="PS50885">
    <property type="entry name" value="HAMP"/>
    <property type="match status" value="1"/>
</dbReference>
<name>A0A2A4T739_9DELT</name>
<dbReference type="Gene3D" id="6.10.340.10">
    <property type="match status" value="1"/>
</dbReference>
<dbReference type="SMART" id="SM01049">
    <property type="entry name" value="Cache_2"/>
    <property type="match status" value="2"/>
</dbReference>
<evidence type="ECO:0000256" key="8">
    <source>
        <dbReference type="PROSITE-ProRule" id="PRU00284"/>
    </source>
</evidence>
<evidence type="ECO:0000256" key="7">
    <source>
        <dbReference type="ARBA" id="ARBA00029447"/>
    </source>
</evidence>
<dbReference type="PROSITE" id="PS50111">
    <property type="entry name" value="CHEMOTAXIS_TRANSDUC_2"/>
    <property type="match status" value="1"/>
</dbReference>
<dbReference type="Gene3D" id="1.10.287.950">
    <property type="entry name" value="Methyl-accepting chemotaxis protein"/>
    <property type="match status" value="1"/>
</dbReference>
<dbReference type="InterPro" id="IPR004010">
    <property type="entry name" value="Double_Cache_2"/>
</dbReference>
<reference evidence="13" key="1">
    <citation type="submission" date="2017-08" db="EMBL/GenBank/DDBJ databases">
        <title>A dynamic microbial community with high functional redundancy inhabits the cold, oxic subseafloor aquifer.</title>
        <authorList>
            <person name="Tully B.J."/>
            <person name="Wheat C.G."/>
            <person name="Glazer B.T."/>
            <person name="Huber J.A."/>
        </authorList>
    </citation>
    <scope>NUCLEOTIDE SEQUENCE [LARGE SCALE GENOMIC DNA]</scope>
</reference>
<dbReference type="GO" id="GO:0005886">
    <property type="term" value="C:plasma membrane"/>
    <property type="evidence" value="ECO:0007669"/>
    <property type="project" value="UniProtKB-SubCell"/>
</dbReference>
<dbReference type="Pfam" id="PF08269">
    <property type="entry name" value="dCache_2"/>
    <property type="match status" value="1"/>
</dbReference>
<evidence type="ECO:0000313" key="13">
    <source>
        <dbReference type="Proteomes" id="UP000218113"/>
    </source>
</evidence>
<dbReference type="Gene3D" id="3.30.450.20">
    <property type="entry name" value="PAS domain"/>
    <property type="match status" value="2"/>
</dbReference>
<dbReference type="Pfam" id="PF00015">
    <property type="entry name" value="MCPsignal"/>
    <property type="match status" value="1"/>
</dbReference>
<evidence type="ECO:0000256" key="3">
    <source>
        <dbReference type="ARBA" id="ARBA00022692"/>
    </source>
</evidence>
<feature type="transmembrane region" description="Helical" evidence="9">
    <location>
        <begin position="348"/>
        <end position="371"/>
    </location>
</feature>
<accession>A0A2A4T739</accession>
<evidence type="ECO:0000256" key="4">
    <source>
        <dbReference type="ARBA" id="ARBA00022989"/>
    </source>
</evidence>
<feature type="domain" description="Methyl-accepting transducer" evidence="10">
    <location>
        <begin position="515"/>
        <end position="772"/>
    </location>
</feature>
<dbReference type="Proteomes" id="UP000218113">
    <property type="component" value="Unassembled WGS sequence"/>
</dbReference>
<comment type="similarity">
    <text evidence="7">Belongs to the methyl-accepting chemotaxis (MCP) protein family.</text>
</comment>
<dbReference type="GO" id="GO:0007165">
    <property type="term" value="P:signal transduction"/>
    <property type="evidence" value="ECO:0007669"/>
    <property type="project" value="UniProtKB-KW"/>
</dbReference>
<keyword evidence="2" id="KW-1003">Cell membrane</keyword>
<comment type="caution">
    <text evidence="12">The sequence shown here is derived from an EMBL/GenBank/DDBJ whole genome shotgun (WGS) entry which is preliminary data.</text>
</comment>
<dbReference type="SMART" id="SM00304">
    <property type="entry name" value="HAMP"/>
    <property type="match status" value="2"/>
</dbReference>
<dbReference type="PANTHER" id="PTHR32089:SF112">
    <property type="entry name" value="LYSOZYME-LIKE PROTEIN-RELATED"/>
    <property type="match status" value="1"/>
</dbReference>
<dbReference type="InterPro" id="IPR003660">
    <property type="entry name" value="HAMP_dom"/>
</dbReference>
<evidence type="ECO:0000256" key="2">
    <source>
        <dbReference type="ARBA" id="ARBA00022475"/>
    </source>
</evidence>
<evidence type="ECO:0000259" key="11">
    <source>
        <dbReference type="PROSITE" id="PS50885"/>
    </source>
</evidence>
<evidence type="ECO:0000259" key="10">
    <source>
        <dbReference type="PROSITE" id="PS50111"/>
    </source>
</evidence>
<dbReference type="Pfam" id="PF00672">
    <property type="entry name" value="HAMP"/>
    <property type="match status" value="1"/>
</dbReference>
<dbReference type="SUPFAM" id="SSF58104">
    <property type="entry name" value="Methyl-accepting chemotaxis protein (MCP) signaling domain"/>
    <property type="match status" value="1"/>
</dbReference>
<proteinExistence type="inferred from homology"/>
<protein>
    <recommendedName>
        <fullName evidence="14">Methyl-accepting chemotaxis protein</fullName>
    </recommendedName>
</protein>
<feature type="transmembrane region" description="Helical" evidence="9">
    <location>
        <begin position="7"/>
        <end position="28"/>
    </location>
</feature>
<evidence type="ECO:0000256" key="1">
    <source>
        <dbReference type="ARBA" id="ARBA00004651"/>
    </source>
</evidence>
<dbReference type="InterPro" id="IPR004089">
    <property type="entry name" value="MCPsignal_dom"/>
</dbReference>
<dbReference type="InterPro" id="IPR033480">
    <property type="entry name" value="sCache_2"/>
</dbReference>
<organism evidence="12 13">
    <name type="scientific">SAR324 cluster bacterium</name>
    <dbReference type="NCBI Taxonomy" id="2024889"/>
    <lineage>
        <taxon>Bacteria</taxon>
        <taxon>Deltaproteobacteria</taxon>
        <taxon>SAR324 cluster</taxon>
    </lineage>
</organism>
<dbReference type="SMART" id="SM00283">
    <property type="entry name" value="MA"/>
    <property type="match status" value="1"/>
</dbReference>
<dbReference type="EMBL" id="NVSR01000014">
    <property type="protein sequence ID" value="PCI29446.1"/>
    <property type="molecule type" value="Genomic_DNA"/>
</dbReference>
<keyword evidence="3 9" id="KW-0812">Transmembrane</keyword>
<dbReference type="AlphaFoldDB" id="A0A2A4T739"/>
<evidence type="ECO:0000256" key="6">
    <source>
        <dbReference type="ARBA" id="ARBA00023224"/>
    </source>
</evidence>
<gene>
    <name evidence="12" type="ORF">COB67_04105</name>
</gene>
<evidence type="ECO:0000256" key="9">
    <source>
        <dbReference type="SAM" id="Phobius"/>
    </source>
</evidence>
<feature type="domain" description="HAMP" evidence="11">
    <location>
        <begin position="373"/>
        <end position="425"/>
    </location>
</feature>
<sequence>MSFKFKIFIIATIPMLLLGTLIIFFLSWSIEKAGEQRVATYRKNLIEERKKTLKAHTQIALGTLEKLYESSLPEKMGTILQDRGEDFHKTLTRYYNQQKSTLGPRELRQAIVNYVKAYRYNQGIGYFWINDFKPKVIMHPIATQLDGKNVRNYKDPTGTYPFREFVKVARKQGQGTVNYQWENPKTGKVEQKISYVFVFKPFKWIIGTGEYASVLKQRLQQEAKSLLRAMSYGENGYFWINDFAPVMLMHPIKPSLEGKNVSQFKDPNGIFYFQEMLRIAKQKGEGFVNYSFYGKSTGDNKETVQPKVSFIKVLKQWNWIIGTGIYLGDIDEMVAGEEEKIQQEIKEIIWQVIMIILALLVGFTVISTYLVQHSINKPIQKITNFLGELSLGKLPKPLKLISKDELGKIGAALDQYVSSLREKIKLTQSVSRGDLTIEVKLTSDEDNLGFALQNMIRQLSEKAALAESIASGDLSQRIHLISEKDVLGKSFQNMNSDLNKVFHQLTKNSNVLSEASSELSSTSNQMANAATEIKAQTETIAAASTEMSNNINEMAASTEEISVNSYSIASTSQVMTQEMESIEESIESINLSIHDVALKAVDASRVAEEAQEFSQAATKAMNGLNSASKEIGKVTEMVRTIAEQTNMLALNATIESASAGEAGKGFGVVANEIKSLAKQTTQAITEISGKIYGIEEHSSTASVAIVQVADIINTMNSSSQAIVQQAESQKVTANEIVSNIKKSNEGVVEIARLIDELSTSAQGVARNSAELAVGTNDISKNINEISLATHENAKGAAHIHDESKELSNLAQELNNVVGHFKLAPQT</sequence>
<keyword evidence="6 8" id="KW-0807">Transducer</keyword>
<keyword evidence="4 9" id="KW-1133">Transmembrane helix</keyword>
<keyword evidence="5 9" id="KW-0472">Membrane</keyword>
<evidence type="ECO:0000313" key="12">
    <source>
        <dbReference type="EMBL" id="PCI29446.1"/>
    </source>
</evidence>